<feature type="compositionally biased region" description="Basic and acidic residues" evidence="3">
    <location>
        <begin position="196"/>
        <end position="216"/>
    </location>
</feature>
<dbReference type="EC" id="7.1.1.-" evidence="2"/>
<dbReference type="InterPro" id="IPR001457">
    <property type="entry name" value="NADH_UbQ/plastoQ_OxRdtase_su6"/>
</dbReference>
<comment type="similarity">
    <text evidence="1 2">Belongs to the complex I subunit 6 family.</text>
</comment>
<proteinExistence type="inferred from homology"/>
<dbReference type="Pfam" id="PF00499">
    <property type="entry name" value="Oxidored_q3"/>
    <property type="match status" value="1"/>
</dbReference>
<organism evidence="4 5">
    <name type="scientific">Streptomyces durocortorensis</name>
    <dbReference type="NCBI Taxonomy" id="2811104"/>
    <lineage>
        <taxon>Bacteria</taxon>
        <taxon>Bacillati</taxon>
        <taxon>Actinomycetota</taxon>
        <taxon>Actinomycetes</taxon>
        <taxon>Kitasatosporales</taxon>
        <taxon>Streptomycetaceae</taxon>
        <taxon>Streptomyces</taxon>
    </lineage>
</organism>
<comment type="subcellular location">
    <subcellularLocation>
        <location evidence="2">Cell membrane</location>
        <topology evidence="2">Multi-pass membrane protein</topology>
    </subcellularLocation>
</comment>
<evidence type="ECO:0000256" key="1">
    <source>
        <dbReference type="ARBA" id="ARBA00005698"/>
    </source>
</evidence>
<feature type="transmembrane region" description="Helical" evidence="2">
    <location>
        <begin position="62"/>
        <end position="80"/>
    </location>
</feature>
<dbReference type="InterPro" id="IPR042106">
    <property type="entry name" value="Nuo/plastoQ_OxRdtase_6_NuoJ"/>
</dbReference>
<evidence type="ECO:0000313" key="4">
    <source>
        <dbReference type="EMBL" id="WNF28896.1"/>
    </source>
</evidence>
<evidence type="ECO:0000256" key="3">
    <source>
        <dbReference type="SAM" id="MobiDB-lite"/>
    </source>
</evidence>
<dbReference type="EMBL" id="CP134500">
    <property type="protein sequence ID" value="WNF28896.1"/>
    <property type="molecule type" value="Genomic_DNA"/>
</dbReference>
<keyword evidence="5" id="KW-1185">Reference proteome</keyword>
<keyword evidence="2" id="KW-0520">NAD</keyword>
<keyword evidence="2" id="KW-0812">Transmembrane</keyword>
<dbReference type="PANTHER" id="PTHR33269">
    <property type="entry name" value="NADH-UBIQUINONE OXIDOREDUCTASE CHAIN 6"/>
    <property type="match status" value="1"/>
</dbReference>
<keyword evidence="2" id="KW-0472">Membrane</keyword>
<dbReference type="PANTHER" id="PTHR33269:SF17">
    <property type="entry name" value="NADH-UBIQUINONE OXIDOREDUCTASE CHAIN 6"/>
    <property type="match status" value="1"/>
</dbReference>
<accession>A0ABY9W1F7</accession>
<gene>
    <name evidence="4" type="ORF">RI138_19855</name>
</gene>
<comment type="function">
    <text evidence="2">NDH-1 shuttles electrons from NADH, via FMN and iron-sulfur (Fe-S) centers, to quinones in the respiratory chain. Couples the redox reaction to proton translocation (for every two electrons transferred, four hydrogen ions are translocated across the cytoplasmic membrane), and thus conserves the redox energy in a proton gradient.</text>
</comment>
<feature type="transmembrane region" description="Helical" evidence="2">
    <location>
        <begin position="171"/>
        <end position="193"/>
    </location>
</feature>
<feature type="transmembrane region" description="Helical" evidence="2">
    <location>
        <begin position="38"/>
        <end position="55"/>
    </location>
</feature>
<keyword evidence="2" id="KW-1133">Transmembrane helix</keyword>
<feature type="transmembrane region" description="Helical" evidence="2">
    <location>
        <begin position="124"/>
        <end position="142"/>
    </location>
</feature>
<feature type="region of interest" description="Disordered" evidence="3">
    <location>
        <begin position="196"/>
        <end position="228"/>
    </location>
</feature>
<name>A0ABY9W1F7_9ACTN</name>
<comment type="catalytic activity">
    <reaction evidence="2">
        <text>a quinone + NADH + 5 H(+)(in) = a quinol + NAD(+) + 4 H(+)(out)</text>
        <dbReference type="Rhea" id="RHEA:57888"/>
        <dbReference type="ChEBI" id="CHEBI:15378"/>
        <dbReference type="ChEBI" id="CHEBI:24646"/>
        <dbReference type="ChEBI" id="CHEBI:57540"/>
        <dbReference type="ChEBI" id="CHEBI:57945"/>
        <dbReference type="ChEBI" id="CHEBI:132124"/>
    </reaction>
</comment>
<protein>
    <recommendedName>
        <fullName evidence="2">NADH-quinone oxidoreductase subunit J</fullName>
        <ecNumber evidence="2">7.1.1.-</ecNumber>
    </recommendedName>
</protein>
<evidence type="ECO:0000313" key="5">
    <source>
        <dbReference type="Proteomes" id="UP001303236"/>
    </source>
</evidence>
<keyword evidence="2" id="KW-0874">Quinone</keyword>
<dbReference type="Gene3D" id="1.20.120.1200">
    <property type="entry name" value="NADH-ubiquinone/plastoquinone oxidoreductase chain 6, subunit NuoJ"/>
    <property type="match status" value="1"/>
</dbReference>
<evidence type="ECO:0000256" key="2">
    <source>
        <dbReference type="RuleBase" id="RU004429"/>
    </source>
</evidence>
<sequence>MTFTAASAPLSTVSTAVTNTLAAGDHPGFLSPSGVEIAFVLVGLATLGAAVITVTTKQLVHAALWLVVALGGLAVEYLLLTAEFIAWVQVLIYVGSIVVLLLFGLMLTRAPIGRSPDADSGNRWVALGVALAAAAALVWVVVDAFRTTWIDLEGPAQGSTKVTGAFLFRNWVLPFEALSVLLLAALVGAIVLSRKRDADATVRSAPDKPAPDKPAPDRGTPPGQEEQS</sequence>
<dbReference type="Proteomes" id="UP001303236">
    <property type="component" value="Chromosome"/>
</dbReference>
<feature type="transmembrane region" description="Helical" evidence="2">
    <location>
        <begin position="86"/>
        <end position="112"/>
    </location>
</feature>
<keyword evidence="2" id="KW-1003">Cell membrane</keyword>
<reference evidence="4 5" key="1">
    <citation type="submission" date="2023-09" db="EMBL/GenBank/DDBJ databases">
        <title>Genome completion map analysis of the actinomycetes C11-1.</title>
        <authorList>
            <person name="Qin P."/>
            <person name="Guan P."/>
        </authorList>
    </citation>
    <scope>NUCLEOTIDE SEQUENCE [LARGE SCALE GENOMIC DNA]</scope>
    <source>
        <strain evidence="4 5">C11-1</strain>
    </source>
</reference>